<dbReference type="PANTHER" id="PTHR23416">
    <property type="entry name" value="SIALIC ACID SYNTHASE-RELATED"/>
    <property type="match status" value="1"/>
</dbReference>
<dbReference type="GO" id="GO:0008374">
    <property type="term" value="F:O-acyltransferase activity"/>
    <property type="evidence" value="ECO:0007669"/>
    <property type="project" value="TreeGrafter"/>
</dbReference>
<reference evidence="5" key="2">
    <citation type="submission" date="2020-02" db="EMBL/GenBank/DDBJ databases">
        <authorList>
            <person name="Gilchrist C.L.M."/>
            <person name="Chooi Y.-H."/>
        </authorList>
    </citation>
    <scope>NUCLEOTIDE SEQUENCE</scope>
    <source>
        <strain evidence="5">MST-FP2251</strain>
    </source>
</reference>
<dbReference type="FunFam" id="2.160.10.10:FF:000025">
    <property type="entry name" value="Hexapeptide-repeat containing-acetyltransferase"/>
    <property type="match status" value="1"/>
</dbReference>
<keyword evidence="3" id="KW-0012">Acyltransferase</keyword>
<dbReference type="AlphaFoldDB" id="A0AAD4CGN6"/>
<dbReference type="CDD" id="cd03357">
    <property type="entry name" value="LbH_MAT_GAT"/>
    <property type="match status" value="1"/>
</dbReference>
<dbReference type="SMART" id="SM01266">
    <property type="entry name" value="Mac"/>
    <property type="match status" value="1"/>
</dbReference>
<keyword evidence="2" id="KW-0808">Transferase</keyword>
<dbReference type="PROSITE" id="PS00101">
    <property type="entry name" value="HEXAPEP_TRANSFERASES"/>
    <property type="match status" value="1"/>
</dbReference>
<dbReference type="SUPFAM" id="SSF51161">
    <property type="entry name" value="Trimeric LpxA-like enzymes"/>
    <property type="match status" value="1"/>
</dbReference>
<comment type="caution">
    <text evidence="5">The sequence shown here is derived from an EMBL/GenBank/DDBJ whole genome shotgun (WGS) entry which is preliminary data.</text>
</comment>
<feature type="domain" description="Maltose/galactoside acetyltransferase" evidence="4">
    <location>
        <begin position="26"/>
        <end position="86"/>
    </location>
</feature>
<protein>
    <recommendedName>
        <fullName evidence="4">Maltose/galactoside acetyltransferase domain-containing protein</fullName>
    </recommendedName>
</protein>
<dbReference type="GO" id="GO:0016407">
    <property type="term" value="F:acetyltransferase activity"/>
    <property type="evidence" value="ECO:0007669"/>
    <property type="project" value="InterPro"/>
</dbReference>
<evidence type="ECO:0000259" key="4">
    <source>
        <dbReference type="SMART" id="SM01266"/>
    </source>
</evidence>
<evidence type="ECO:0000313" key="5">
    <source>
        <dbReference type="EMBL" id="KAF9885317.1"/>
    </source>
</evidence>
<gene>
    <name evidence="5" type="ORF">FE257_013034</name>
</gene>
<keyword evidence="6" id="KW-1185">Reference proteome</keyword>
<evidence type="ECO:0000256" key="2">
    <source>
        <dbReference type="ARBA" id="ARBA00022679"/>
    </source>
</evidence>
<dbReference type="Pfam" id="PF12464">
    <property type="entry name" value="Mac"/>
    <property type="match status" value="1"/>
</dbReference>
<proteinExistence type="inferred from homology"/>
<dbReference type="InterPro" id="IPR018357">
    <property type="entry name" value="Hexapep_transf_CS"/>
</dbReference>
<name>A0AAD4CGN6_ASPNN</name>
<dbReference type="InterPro" id="IPR011004">
    <property type="entry name" value="Trimer_LpxA-like_sf"/>
</dbReference>
<dbReference type="InterPro" id="IPR051159">
    <property type="entry name" value="Hexapeptide_acetyltransf"/>
</dbReference>
<evidence type="ECO:0000313" key="6">
    <source>
        <dbReference type="Proteomes" id="UP001194746"/>
    </source>
</evidence>
<dbReference type="InterPro" id="IPR024688">
    <property type="entry name" value="Mac_dom"/>
</dbReference>
<dbReference type="Gene3D" id="2.160.10.10">
    <property type="entry name" value="Hexapeptide repeat proteins"/>
    <property type="match status" value="1"/>
</dbReference>
<dbReference type="EMBL" id="VCAU01000098">
    <property type="protein sequence ID" value="KAF9885317.1"/>
    <property type="molecule type" value="Genomic_DNA"/>
</dbReference>
<reference evidence="5" key="1">
    <citation type="journal article" date="2019" name="Beilstein J. Org. Chem.">
        <title>Nanangenines: drimane sesquiterpenoids as the dominant metabolite cohort of a novel Australian fungus, Aspergillus nanangensis.</title>
        <authorList>
            <person name="Lacey H.J."/>
            <person name="Gilchrist C.L.M."/>
            <person name="Crombie A."/>
            <person name="Kalaitzis J.A."/>
            <person name="Vuong D."/>
            <person name="Rutledge P.J."/>
            <person name="Turner P."/>
            <person name="Pitt J.I."/>
            <person name="Lacey E."/>
            <person name="Chooi Y.H."/>
            <person name="Piggott A.M."/>
        </authorList>
    </citation>
    <scope>NUCLEOTIDE SEQUENCE</scope>
    <source>
        <strain evidence="5">MST-FP2251</strain>
    </source>
</reference>
<comment type="similarity">
    <text evidence="1">Belongs to the transferase hexapeptide repeat family.</text>
</comment>
<accession>A0AAD4CGN6</accession>
<sequence length="223" mass="24341">MASTQKNTELIEQARSLNHVPWGDHYEKMISGMLSNPDAPKLVEARHRARVTNTEYNDFPVQTVTAQKLREVKHSLMQRVVGKIGEGSQIEAPFHADYGCNISIGKDSIANFNMVILDTSLVTIGDRVQIGPNLHIYTVNHDVSVLSRRKYVEFGHPVTIEDDCWIGGNVTILPGVTVGQGSTVGAGSLVTKSIPPFSVALGSPARVVRKVPSAEEEEQDPSN</sequence>
<dbReference type="InterPro" id="IPR001451">
    <property type="entry name" value="Hexapep"/>
</dbReference>
<dbReference type="PANTHER" id="PTHR23416:SF23">
    <property type="entry name" value="ACETYLTRANSFERASE C18B11.09C-RELATED"/>
    <property type="match status" value="1"/>
</dbReference>
<evidence type="ECO:0000256" key="3">
    <source>
        <dbReference type="ARBA" id="ARBA00023315"/>
    </source>
</evidence>
<evidence type="ECO:0000256" key="1">
    <source>
        <dbReference type="ARBA" id="ARBA00007274"/>
    </source>
</evidence>
<dbReference type="Proteomes" id="UP001194746">
    <property type="component" value="Unassembled WGS sequence"/>
</dbReference>
<dbReference type="Pfam" id="PF14602">
    <property type="entry name" value="Hexapep_2"/>
    <property type="match status" value="1"/>
</dbReference>
<organism evidence="5 6">
    <name type="scientific">Aspergillus nanangensis</name>
    <dbReference type="NCBI Taxonomy" id="2582783"/>
    <lineage>
        <taxon>Eukaryota</taxon>
        <taxon>Fungi</taxon>
        <taxon>Dikarya</taxon>
        <taxon>Ascomycota</taxon>
        <taxon>Pezizomycotina</taxon>
        <taxon>Eurotiomycetes</taxon>
        <taxon>Eurotiomycetidae</taxon>
        <taxon>Eurotiales</taxon>
        <taxon>Aspergillaceae</taxon>
        <taxon>Aspergillus</taxon>
        <taxon>Aspergillus subgen. Circumdati</taxon>
    </lineage>
</organism>